<sequence>MRIFLTGATGFIGATIVPELIKAGHQVIGMTRSDAGAQALINAGAQVHRGTLEDPESLRSGAAKADAVIHTAFDHDFSRFAENCEKDRHAIAALGSALAGSNRPLIITSGTAFGSGEDGQPATEDAFNTSRPHPRIASELAGNALLEAGVNVSVVRLPQVHNPFKQGLITPLIAIAREKGVCAFVGDGSNRFPAGHVSDVARLYRLALERREKGARYHAVGEEGISTREIAEALGRGLNLPVVSINPDEAASHFGWMAMFIDQDMPASSVQTQARLDWHPTGPTLIADLNEARYVMDETRDQGVQR</sequence>
<dbReference type="Pfam" id="PF01370">
    <property type="entry name" value="Epimerase"/>
    <property type="match status" value="1"/>
</dbReference>
<evidence type="ECO:0000256" key="1">
    <source>
        <dbReference type="SAM" id="MobiDB-lite"/>
    </source>
</evidence>
<dbReference type="SUPFAM" id="SSF51735">
    <property type="entry name" value="NAD(P)-binding Rossmann-fold domains"/>
    <property type="match status" value="1"/>
</dbReference>
<dbReference type="Proteomes" id="UP000672526">
    <property type="component" value="Unassembled WGS sequence"/>
</dbReference>
<evidence type="ECO:0000313" key="4">
    <source>
        <dbReference type="Proteomes" id="UP000672526"/>
    </source>
</evidence>
<comment type="caution">
    <text evidence="3">The sequence shown here is derived from an EMBL/GenBank/DDBJ whole genome shotgun (WGS) entry which is preliminary data.</text>
</comment>
<keyword evidence="4" id="KW-1185">Reference proteome</keyword>
<dbReference type="InterPro" id="IPR001509">
    <property type="entry name" value="Epimerase_deHydtase"/>
</dbReference>
<dbReference type="Gene3D" id="3.40.50.720">
    <property type="entry name" value="NAD(P)-binding Rossmann-like Domain"/>
    <property type="match status" value="1"/>
</dbReference>
<accession>A0ABM8R7I7</accession>
<dbReference type="CDD" id="cd05262">
    <property type="entry name" value="SDR_a7"/>
    <property type="match status" value="1"/>
</dbReference>
<evidence type="ECO:0000259" key="2">
    <source>
        <dbReference type="Pfam" id="PF01370"/>
    </source>
</evidence>
<protein>
    <recommendedName>
        <fullName evidence="2">NAD-dependent epimerase/dehydratase domain-containing protein</fullName>
    </recommendedName>
</protein>
<dbReference type="InterPro" id="IPR036291">
    <property type="entry name" value="NAD(P)-bd_dom_sf"/>
</dbReference>
<reference evidence="3 4" key="1">
    <citation type="submission" date="2021-02" db="EMBL/GenBank/DDBJ databases">
        <authorList>
            <person name="Vanwijnsberghe S."/>
        </authorList>
    </citation>
    <scope>NUCLEOTIDE SEQUENCE [LARGE SCALE GENOMIC DNA]</scope>
    <source>
        <strain evidence="3 4">LMG 31837</strain>
    </source>
</reference>
<dbReference type="PANTHER" id="PTHR48079:SF6">
    <property type="entry name" value="NAD(P)-BINDING DOMAIN-CONTAINING PROTEIN-RELATED"/>
    <property type="match status" value="1"/>
</dbReference>
<proteinExistence type="predicted"/>
<gene>
    <name evidence="3" type="ORF">R69888_02351</name>
</gene>
<feature type="domain" description="NAD-dependent epimerase/dehydratase" evidence="2">
    <location>
        <begin position="3"/>
        <end position="217"/>
    </location>
</feature>
<name>A0ABM8R7I7_9BURK</name>
<dbReference type="RefSeq" id="WP_211611216.1">
    <property type="nucleotide sequence ID" value="NZ_CAJNBK010000005.1"/>
</dbReference>
<organism evidence="3 4">
    <name type="scientific">Paraburkholderia haematera</name>
    <dbReference type="NCBI Taxonomy" id="2793077"/>
    <lineage>
        <taxon>Bacteria</taxon>
        <taxon>Pseudomonadati</taxon>
        <taxon>Pseudomonadota</taxon>
        <taxon>Betaproteobacteria</taxon>
        <taxon>Burkholderiales</taxon>
        <taxon>Burkholderiaceae</taxon>
        <taxon>Paraburkholderia</taxon>
    </lineage>
</organism>
<evidence type="ECO:0000313" key="3">
    <source>
        <dbReference type="EMBL" id="CAE6737549.1"/>
    </source>
</evidence>
<feature type="region of interest" description="Disordered" evidence="1">
    <location>
        <begin position="112"/>
        <end position="133"/>
    </location>
</feature>
<dbReference type="PANTHER" id="PTHR48079">
    <property type="entry name" value="PROTEIN YEEZ"/>
    <property type="match status" value="1"/>
</dbReference>
<dbReference type="EMBL" id="CAJNBK010000005">
    <property type="protein sequence ID" value="CAE6737549.1"/>
    <property type="molecule type" value="Genomic_DNA"/>
</dbReference>
<dbReference type="InterPro" id="IPR051783">
    <property type="entry name" value="NAD(P)-dependent_oxidoreduct"/>
</dbReference>